<dbReference type="Proteomes" id="UP000749293">
    <property type="component" value="Unassembled WGS sequence"/>
</dbReference>
<dbReference type="PANTHER" id="PTHR23355">
    <property type="entry name" value="RIBONUCLEASE"/>
    <property type="match status" value="1"/>
</dbReference>
<gene>
    <name evidence="3" type="ORF">GMORB2_6939</name>
</gene>
<dbReference type="InterPro" id="IPR056624">
    <property type="entry name" value="WH_CYT4"/>
</dbReference>
<dbReference type="InterPro" id="IPR056625">
    <property type="entry name" value="SH3_CYT4"/>
</dbReference>
<reference evidence="3" key="1">
    <citation type="submission" date="2020-03" db="EMBL/GenBank/DDBJ databases">
        <title>Site-based positive gene gene selection in Geosmithia morbida across the United States reveals a broad range of putative effectors and factors for local host and environmental adapation.</title>
        <authorList>
            <person name="Onufrak A."/>
            <person name="Murdoch R.W."/>
            <person name="Gazis R."/>
            <person name="Huff M."/>
            <person name="Staton M."/>
            <person name="Klingeman W."/>
            <person name="Hadziabdic D."/>
        </authorList>
    </citation>
    <scope>NUCLEOTIDE SEQUENCE</scope>
    <source>
        <strain evidence="3">1262</strain>
    </source>
</reference>
<dbReference type="Pfam" id="PF25522">
    <property type="entry name" value="OB_cyt-4"/>
    <property type="match status" value="1"/>
</dbReference>
<dbReference type="InterPro" id="IPR012340">
    <property type="entry name" value="NA-bd_OB-fold"/>
</dbReference>
<dbReference type="OrthoDB" id="2285229at2759"/>
<dbReference type="GO" id="GO:0000175">
    <property type="term" value="F:3'-5'-RNA exonuclease activity"/>
    <property type="evidence" value="ECO:0007669"/>
    <property type="project" value="TreeGrafter"/>
</dbReference>
<feature type="compositionally biased region" description="Basic and acidic residues" evidence="1">
    <location>
        <begin position="98"/>
        <end position="108"/>
    </location>
</feature>
<dbReference type="SMART" id="SM00955">
    <property type="entry name" value="RNB"/>
    <property type="match status" value="1"/>
</dbReference>
<comment type="caution">
    <text evidence="3">The sequence shown here is derived from an EMBL/GenBank/DDBJ whole genome shotgun (WGS) entry which is preliminary data.</text>
</comment>
<sequence length="1126" mass="123428">MPLGDIFLHRTSHQQGQSVKKMLRTMLQTRRIPYVCSRCSSRIHQRYGARALIRGATGPSSTAAYLSTTSCSRAERPTAAASPSRRLAQARPPPKLPTSDDGRTAEYPRPLPIRERLRLWAAENEEILREFELTDHNDSSLSGKAPNSLSRPQTTASPDVENLGTAAVGMSGSPEERAMTQLDFEVGVDSRQPGDLVELRAPGARSPIFAVYLGFFGGRNHFYGSQGRWLMSTGYGPLFTVANFASAAEIRPVLDEMPRCRTVEDFDRAQQEDRGPSRAAASALLDKMARFKKDSQSVYLGNMGTLDRARILLSDRDTVKYMSLFEIADVLLPSSVKRGGGGGGKDANFPASALYAVHTALYRDEIAFRPLSPTSDCHRRDHMFEVFPLTFVESIGRVAAMVRGYWVSAGQMSDPSADKALRRTLLGSFVDKARQVVLSNRQRRGWDRGAIAPLDEATIVPEVEWSHASWEIISYLQWWASYDLFEPSSRFSSYGSVILRALDLYDGVRLDQSTAWTLLRELGVVPLWEVPSRYRVRFPGTAIVRGGGLSRSADPDVQGSTRPDIAAGYRVDRADQKVFCIDGPDAVLIDDGISLERTDGDDEFWIHVHAADPASGIRPDSPLTRYMELIPQNIYLQGHFQAMLSDPSGGGVTGGDMADLVRKYSLAPGAPALTFSARVNRSGDILDHKIQPTTIHDVVYLDPRDVADFCNQPAPPARQTPSDELSVGRPPGDGDGDGDEDHRPEPRPNRPMTKAADLDEASKEMLSTLYTLSAALGQKRRERGAWPHFFPGSSVQVSYPDGGSGSGSGSVAAAAGWVPADPHITVSREEDRTCSVVDNLMVLAGQVAARWCSDRRIPVPFRRDTKSATNYEAALRYATSTVYPQIARGVEPSRDQRMQLAALTGGTELSTSPGPYFILGLDMYAKATSPLRRFSDLLLHWQVHAALNQQQHRRGTSKSRVSTTTSSPTTTTTATTTATTSTTPTSDSDPGVDLDLDLDLSHLPFSEEEMSRILSLLHMREKMASTVSRGDRDWILMALARTWRFGGDGGSAPAKFRFTVTSRRKQGLLGQIDFFGLDAMLDVDGIDGLVLLRDVEVGHVFDVEIDHVDVYAGEIRVKAIGIGTGS</sequence>
<feature type="region of interest" description="Disordered" evidence="1">
    <location>
        <begin position="709"/>
        <end position="756"/>
    </location>
</feature>
<proteinExistence type="predicted"/>
<feature type="region of interest" description="Disordered" evidence="1">
    <location>
        <begin position="137"/>
        <end position="160"/>
    </location>
</feature>
<dbReference type="GeneID" id="55973162"/>
<dbReference type="EMBL" id="JAANYQ010000008">
    <property type="protein sequence ID" value="KAF4122632.1"/>
    <property type="molecule type" value="Genomic_DNA"/>
</dbReference>
<dbReference type="AlphaFoldDB" id="A0A9P4YVM1"/>
<evidence type="ECO:0000313" key="4">
    <source>
        <dbReference type="Proteomes" id="UP000749293"/>
    </source>
</evidence>
<dbReference type="SUPFAM" id="SSF50249">
    <property type="entry name" value="Nucleic acid-binding proteins"/>
    <property type="match status" value="1"/>
</dbReference>
<dbReference type="GO" id="GO:0006402">
    <property type="term" value="P:mRNA catabolic process"/>
    <property type="evidence" value="ECO:0007669"/>
    <property type="project" value="TreeGrafter"/>
</dbReference>
<dbReference type="PANTHER" id="PTHR23355:SF65">
    <property type="entry name" value="EXORIBONUCLEASE CYT-4, PUTATIVE (AFU_ORTHOLOGUE AFUA_7G01550)-RELATED"/>
    <property type="match status" value="1"/>
</dbReference>
<organism evidence="3 4">
    <name type="scientific">Geosmithia morbida</name>
    <dbReference type="NCBI Taxonomy" id="1094350"/>
    <lineage>
        <taxon>Eukaryota</taxon>
        <taxon>Fungi</taxon>
        <taxon>Dikarya</taxon>
        <taxon>Ascomycota</taxon>
        <taxon>Pezizomycotina</taxon>
        <taxon>Sordariomycetes</taxon>
        <taxon>Hypocreomycetidae</taxon>
        <taxon>Hypocreales</taxon>
        <taxon>Bionectriaceae</taxon>
        <taxon>Geosmithia</taxon>
    </lineage>
</organism>
<feature type="compositionally biased region" description="Low complexity" evidence="1">
    <location>
        <begin position="962"/>
        <end position="986"/>
    </location>
</feature>
<evidence type="ECO:0000259" key="2">
    <source>
        <dbReference type="SMART" id="SM00955"/>
    </source>
</evidence>
<accession>A0A9P4YVM1</accession>
<dbReference type="Pfam" id="PF00773">
    <property type="entry name" value="RNB"/>
    <property type="match status" value="1"/>
</dbReference>
<dbReference type="GO" id="GO:0003723">
    <property type="term" value="F:RNA binding"/>
    <property type="evidence" value="ECO:0007669"/>
    <property type="project" value="InterPro"/>
</dbReference>
<dbReference type="Pfam" id="PF23216">
    <property type="entry name" value="WHD_CYT4"/>
    <property type="match status" value="1"/>
</dbReference>
<feature type="region of interest" description="Disordered" evidence="1">
    <location>
        <begin position="58"/>
        <end position="108"/>
    </location>
</feature>
<keyword evidence="4" id="KW-1185">Reference proteome</keyword>
<feature type="compositionally biased region" description="Polar residues" evidence="1">
    <location>
        <begin position="58"/>
        <end position="72"/>
    </location>
</feature>
<feature type="region of interest" description="Disordered" evidence="1">
    <location>
        <begin position="949"/>
        <end position="991"/>
    </location>
</feature>
<evidence type="ECO:0000313" key="3">
    <source>
        <dbReference type="EMBL" id="KAF4122632.1"/>
    </source>
</evidence>
<protein>
    <submittedName>
        <fullName evidence="3">Exoribonuclease R</fullName>
    </submittedName>
</protein>
<feature type="compositionally biased region" description="Polar residues" evidence="1">
    <location>
        <begin position="139"/>
        <end position="157"/>
    </location>
</feature>
<evidence type="ECO:0000256" key="1">
    <source>
        <dbReference type="SAM" id="MobiDB-lite"/>
    </source>
</evidence>
<dbReference type="InterPro" id="IPR057912">
    <property type="entry name" value="OB_CYT4_C"/>
</dbReference>
<dbReference type="InterPro" id="IPR050180">
    <property type="entry name" value="RNR_Ribonuclease"/>
</dbReference>
<dbReference type="GO" id="GO:0000932">
    <property type="term" value="C:P-body"/>
    <property type="evidence" value="ECO:0007669"/>
    <property type="project" value="TreeGrafter"/>
</dbReference>
<feature type="domain" description="RNB" evidence="2">
    <location>
        <begin position="570"/>
        <end position="949"/>
    </location>
</feature>
<dbReference type="InterPro" id="IPR001900">
    <property type="entry name" value="RNase_II/R"/>
</dbReference>
<dbReference type="RefSeq" id="XP_035321284.1">
    <property type="nucleotide sequence ID" value="XM_035468904.1"/>
</dbReference>
<name>A0A9P4YVM1_9HYPO</name>
<dbReference type="Pfam" id="PF23214">
    <property type="entry name" value="SH3_CYT4"/>
    <property type="match status" value="1"/>
</dbReference>